<dbReference type="PANTHER" id="PTHR12789">
    <property type="entry name" value="DENSITY-REGULATED PROTEIN HOMOLOG"/>
    <property type="match status" value="1"/>
</dbReference>
<sequence length="121" mass="13043">MAPSKGNFDSKSSQKNRIAYSEFGNSSNSEAMEPGVPDLPPQQQNLKVQATRKGRGGKTVTVISGFQSNDQTLSKLLKQLKNQCGTGGTMKDQTLEIQGDHTDKLLQILTQLGYKAKKSGG</sequence>
<dbReference type="GeneID" id="301685242"/>
<feature type="region of interest" description="Disordered" evidence="4">
    <location>
        <begin position="1"/>
        <end position="42"/>
    </location>
</feature>
<dbReference type="PANTHER" id="PTHR12789:SF0">
    <property type="entry name" value="DENSITY-REGULATED PROTEIN"/>
    <property type="match status" value="1"/>
</dbReference>
<dbReference type="CDD" id="cd11567">
    <property type="entry name" value="YciH_like"/>
    <property type="match status" value="1"/>
</dbReference>
<dbReference type="Pfam" id="PF01253">
    <property type="entry name" value="SUI1"/>
    <property type="match status" value="1"/>
</dbReference>
<dbReference type="NCBIfam" id="NF005669">
    <property type="entry name" value="PRK07451.1"/>
    <property type="match status" value="1"/>
</dbReference>
<organism evidence="6 7">
    <name type="scientific">Limnospira platensis NIES-46</name>
    <dbReference type="NCBI Taxonomy" id="1236695"/>
    <lineage>
        <taxon>Bacteria</taxon>
        <taxon>Bacillati</taxon>
        <taxon>Cyanobacteriota</taxon>
        <taxon>Cyanophyceae</taxon>
        <taxon>Oscillatoriophycideae</taxon>
        <taxon>Oscillatoriales</taxon>
        <taxon>Sirenicapillariaceae</taxon>
        <taxon>Limnospira</taxon>
    </lineage>
</organism>
<evidence type="ECO:0000256" key="4">
    <source>
        <dbReference type="SAM" id="MobiDB-lite"/>
    </source>
</evidence>
<comment type="caution">
    <text evidence="6">The sequence shown here is derived from an EMBL/GenBank/DDBJ whole genome shotgun (WGS) entry which is preliminary data.</text>
</comment>
<dbReference type="InterPro" id="IPR001950">
    <property type="entry name" value="SUI1"/>
</dbReference>
<evidence type="ECO:0000256" key="1">
    <source>
        <dbReference type="ARBA" id="ARBA00005422"/>
    </source>
</evidence>
<comment type="similarity">
    <text evidence="1">Belongs to the SUI1 family.</text>
</comment>
<dbReference type="Gene3D" id="3.30.780.10">
    <property type="entry name" value="SUI1-like domain"/>
    <property type="match status" value="1"/>
</dbReference>
<name>A0A5M3TEB9_LIMPL</name>
<dbReference type="InterPro" id="IPR005872">
    <property type="entry name" value="SUI1_arc_bac"/>
</dbReference>
<reference evidence="6 7" key="1">
    <citation type="journal article" date="2019" name="J Genomics">
        <title>The Draft Genome of a Hydrogen-producing Cyanobacterium, Arthrospira platensis NIES-46.</title>
        <authorList>
            <person name="Suzuki S."/>
            <person name="Yamaguchi H."/>
            <person name="Kawachi M."/>
        </authorList>
    </citation>
    <scope>NUCLEOTIDE SEQUENCE [LARGE SCALE GENOMIC DNA]</scope>
    <source>
        <strain evidence="6 7">NIES-46</strain>
    </source>
</reference>
<dbReference type="RefSeq" id="WP_006618862.1">
    <property type="nucleotide sequence ID" value="NZ_BIMW01000190.1"/>
</dbReference>
<dbReference type="Proteomes" id="UP000326169">
    <property type="component" value="Unassembled WGS sequence"/>
</dbReference>
<dbReference type="GO" id="GO:0003743">
    <property type="term" value="F:translation initiation factor activity"/>
    <property type="evidence" value="ECO:0007669"/>
    <property type="project" value="UniProtKB-KW"/>
</dbReference>
<dbReference type="SUPFAM" id="SSF55159">
    <property type="entry name" value="eIF1-like"/>
    <property type="match status" value="1"/>
</dbReference>
<keyword evidence="6" id="KW-0396">Initiation factor</keyword>
<dbReference type="PIRSF" id="PIRSF037511">
    <property type="entry name" value="Transl_init_SUI1_pro"/>
    <property type="match status" value="1"/>
</dbReference>
<dbReference type="PROSITE" id="PS50296">
    <property type="entry name" value="SUI1"/>
    <property type="match status" value="1"/>
</dbReference>
<gene>
    <name evidence="6" type="ORF">NIES46_45130</name>
</gene>
<keyword evidence="7" id="KW-1185">Reference proteome</keyword>
<keyword evidence="2" id="KW-0810">Translation regulation</keyword>
<keyword evidence="3" id="KW-0648">Protein biosynthesis</keyword>
<accession>A0A5M3TEB9</accession>
<protein>
    <submittedName>
        <fullName evidence="6">Translation initiation factor SUI1</fullName>
    </submittedName>
</protein>
<dbReference type="InterPro" id="IPR036877">
    <property type="entry name" value="SUI1_dom_sf"/>
</dbReference>
<dbReference type="EMBL" id="BIMW01000190">
    <property type="protein sequence ID" value="GCE96441.1"/>
    <property type="molecule type" value="Genomic_DNA"/>
</dbReference>
<dbReference type="InterPro" id="IPR050318">
    <property type="entry name" value="DENR/SUI1_TIF"/>
</dbReference>
<evidence type="ECO:0000259" key="5">
    <source>
        <dbReference type="PROSITE" id="PS50296"/>
    </source>
</evidence>
<evidence type="ECO:0000256" key="2">
    <source>
        <dbReference type="ARBA" id="ARBA00022845"/>
    </source>
</evidence>
<evidence type="ECO:0000313" key="7">
    <source>
        <dbReference type="Proteomes" id="UP000326169"/>
    </source>
</evidence>
<evidence type="ECO:0000313" key="6">
    <source>
        <dbReference type="EMBL" id="GCE96441.1"/>
    </source>
</evidence>
<proteinExistence type="inferred from homology"/>
<feature type="domain" description="SUI1" evidence="5">
    <location>
        <begin position="53"/>
        <end position="113"/>
    </location>
</feature>
<evidence type="ECO:0000256" key="3">
    <source>
        <dbReference type="ARBA" id="ARBA00022917"/>
    </source>
</evidence>
<feature type="compositionally biased region" description="Polar residues" evidence="4">
    <location>
        <begin position="7"/>
        <end position="16"/>
    </location>
</feature>